<dbReference type="CDD" id="cd07566">
    <property type="entry name" value="ScNTA1_like"/>
    <property type="match status" value="1"/>
</dbReference>
<evidence type="ECO:0000256" key="1">
    <source>
        <dbReference type="SAM" id="MobiDB-lite"/>
    </source>
</evidence>
<reference evidence="3 4" key="1">
    <citation type="submission" date="2024-07" db="EMBL/GenBank/DDBJ databases">
        <title>Section-level genome sequencing and comparative genomics of Aspergillus sections Usti and Cavernicolus.</title>
        <authorList>
            <consortium name="Lawrence Berkeley National Laboratory"/>
            <person name="Nybo J.L."/>
            <person name="Vesth T.C."/>
            <person name="Theobald S."/>
            <person name="Frisvad J.C."/>
            <person name="Larsen T.O."/>
            <person name="Kjaerboelling I."/>
            <person name="Rothschild-Mancinelli K."/>
            <person name="Lyhne E.K."/>
            <person name="Kogle M.E."/>
            <person name="Barry K."/>
            <person name="Clum A."/>
            <person name="Na H."/>
            <person name="Ledsgaard L."/>
            <person name="Lin J."/>
            <person name="Lipzen A."/>
            <person name="Kuo A."/>
            <person name="Riley R."/>
            <person name="Mondo S."/>
            <person name="Labutti K."/>
            <person name="Haridas S."/>
            <person name="Pangalinan J."/>
            <person name="Salamov A.A."/>
            <person name="Simmons B.A."/>
            <person name="Magnuson J.K."/>
            <person name="Chen J."/>
            <person name="Drula E."/>
            <person name="Henrissat B."/>
            <person name="Wiebenga A."/>
            <person name="Lubbers R.J."/>
            <person name="Gomes A.C."/>
            <person name="Macurrencykelacurrency M.R."/>
            <person name="Stajich J."/>
            <person name="Grigoriev I.V."/>
            <person name="Mortensen U.H."/>
            <person name="De Vries R.P."/>
            <person name="Baker S.E."/>
            <person name="Andersen M.R."/>
        </authorList>
    </citation>
    <scope>NUCLEOTIDE SEQUENCE [LARGE SCALE GENOMIC DNA]</scope>
    <source>
        <strain evidence="3 4">CBS 449.75</strain>
    </source>
</reference>
<dbReference type="InterPro" id="IPR036526">
    <property type="entry name" value="C-N_Hydrolase_sf"/>
</dbReference>
<organism evidence="3 4">
    <name type="scientific">Aspergillus lucknowensis</name>
    <dbReference type="NCBI Taxonomy" id="176173"/>
    <lineage>
        <taxon>Eukaryota</taxon>
        <taxon>Fungi</taxon>
        <taxon>Dikarya</taxon>
        <taxon>Ascomycota</taxon>
        <taxon>Pezizomycotina</taxon>
        <taxon>Eurotiomycetes</taxon>
        <taxon>Eurotiomycetidae</taxon>
        <taxon>Eurotiales</taxon>
        <taxon>Aspergillaceae</taxon>
        <taxon>Aspergillus</taxon>
        <taxon>Aspergillus subgen. Nidulantes</taxon>
    </lineage>
</organism>
<keyword evidence="4" id="KW-1185">Reference proteome</keyword>
<proteinExistence type="predicted"/>
<dbReference type="GO" id="GO:0016787">
    <property type="term" value="F:hydrolase activity"/>
    <property type="evidence" value="ECO:0007669"/>
    <property type="project" value="UniProtKB-KW"/>
</dbReference>
<feature type="compositionally biased region" description="Basic and acidic residues" evidence="1">
    <location>
        <begin position="286"/>
        <end position="301"/>
    </location>
</feature>
<dbReference type="SUPFAM" id="SSF56317">
    <property type="entry name" value="Carbon-nitrogen hydrolase"/>
    <property type="match status" value="1"/>
</dbReference>
<feature type="region of interest" description="Disordered" evidence="1">
    <location>
        <begin position="165"/>
        <end position="188"/>
    </location>
</feature>
<sequence>MRIATVQFAPKLGDVEGNIKRAEKVLKNATIKAPGQENGVCVEEGKLDILVLPELAFTGYNFPSLEAIKPYLERAGQGPSATWARETAKQLGCKVCVGYPEIELPSSEDGGGQREKYYNSLLVVDENGDVLHNYRKAFLYYTDETWASEGSTELGFRKLTFKNPSSKSVLEDPSPVDNSGSRSGLGEEREIPTSFGICMDINPYRFEAPYTAFEFATRVLDSKSQLVILSMAWLTMLSREELDDLRGKPELDTFNYWIQRFMPLIRKRIAYASNADVTNNNNTHTQGDHDKSDKEREGEGDQERRIIIVFANRAGEEDGVPLARYAGTSAVIAVSQRPRALSANAEPRSSSGGSSDEDEEKPDFDVRILCWDVLGASSEGFCFADTTRDPEMVFQLVRAGGRG</sequence>
<feature type="domain" description="CN hydrolase" evidence="2">
    <location>
        <begin position="1"/>
        <end position="327"/>
    </location>
</feature>
<evidence type="ECO:0000313" key="4">
    <source>
        <dbReference type="Proteomes" id="UP001610432"/>
    </source>
</evidence>
<evidence type="ECO:0000259" key="2">
    <source>
        <dbReference type="PROSITE" id="PS50263"/>
    </source>
</evidence>
<dbReference type="GeneID" id="98150365"/>
<feature type="region of interest" description="Disordered" evidence="1">
    <location>
        <begin position="277"/>
        <end position="301"/>
    </location>
</feature>
<dbReference type="InterPro" id="IPR039703">
    <property type="entry name" value="Nta1"/>
</dbReference>
<dbReference type="InterPro" id="IPR003010">
    <property type="entry name" value="C-N_Hydrolase"/>
</dbReference>
<gene>
    <name evidence="3" type="ORF">BJX67DRAFT_66332</name>
</gene>
<dbReference type="Proteomes" id="UP001610432">
    <property type="component" value="Unassembled WGS sequence"/>
</dbReference>
<evidence type="ECO:0000313" key="3">
    <source>
        <dbReference type="EMBL" id="KAL2868220.1"/>
    </source>
</evidence>
<dbReference type="Gene3D" id="3.60.110.10">
    <property type="entry name" value="Carbon-nitrogen hydrolase"/>
    <property type="match status" value="1"/>
</dbReference>
<name>A0ABR4LUJ0_9EURO</name>
<comment type="caution">
    <text evidence="3">The sequence shown here is derived from an EMBL/GenBank/DDBJ whole genome shotgun (WGS) entry which is preliminary data.</text>
</comment>
<protein>
    <submittedName>
        <fullName evidence="3">Carbon-nitrogen hydrolase</fullName>
    </submittedName>
</protein>
<dbReference type="PANTHER" id="PTHR11750:SF26">
    <property type="entry name" value="PROTEIN N-TERMINAL AMIDASE"/>
    <property type="match status" value="1"/>
</dbReference>
<accession>A0ABR4LUJ0</accession>
<dbReference type="EMBL" id="JBFXLQ010000015">
    <property type="protein sequence ID" value="KAL2868220.1"/>
    <property type="molecule type" value="Genomic_DNA"/>
</dbReference>
<dbReference type="PANTHER" id="PTHR11750">
    <property type="entry name" value="PROTEIN N-TERMINAL AMIDASE"/>
    <property type="match status" value="1"/>
</dbReference>
<feature type="region of interest" description="Disordered" evidence="1">
    <location>
        <begin position="338"/>
        <end position="361"/>
    </location>
</feature>
<dbReference type="PROSITE" id="PS50263">
    <property type="entry name" value="CN_HYDROLASE"/>
    <property type="match status" value="1"/>
</dbReference>
<keyword evidence="3" id="KW-0378">Hydrolase</keyword>
<dbReference type="Pfam" id="PF00795">
    <property type="entry name" value="CN_hydrolase"/>
    <property type="match status" value="1"/>
</dbReference>
<dbReference type="RefSeq" id="XP_070887199.1">
    <property type="nucleotide sequence ID" value="XM_071035293.1"/>
</dbReference>